<dbReference type="InterPro" id="IPR011762">
    <property type="entry name" value="COA_CT_N"/>
</dbReference>
<dbReference type="SUPFAM" id="SSF52096">
    <property type="entry name" value="ClpP/crotonase"/>
    <property type="match status" value="2"/>
</dbReference>
<dbReference type="InterPro" id="IPR034733">
    <property type="entry name" value="AcCoA_carboxyl_beta"/>
</dbReference>
<dbReference type="PANTHER" id="PTHR22855">
    <property type="entry name" value="ACETYL, PROPIONYL, PYRUVATE, AND GLUTACONYL CARBOXYLASE-RELATED"/>
    <property type="match status" value="1"/>
</dbReference>
<comment type="caution">
    <text evidence="3">The sequence shown here is derived from an EMBL/GenBank/DDBJ whole genome shotgun (WGS) entry which is preliminary data.</text>
</comment>
<organism evidence="3 4">
    <name type="scientific">Actinoplanes digitatis</name>
    <dbReference type="NCBI Taxonomy" id="1868"/>
    <lineage>
        <taxon>Bacteria</taxon>
        <taxon>Bacillati</taxon>
        <taxon>Actinomycetota</taxon>
        <taxon>Actinomycetes</taxon>
        <taxon>Micromonosporales</taxon>
        <taxon>Micromonosporaceae</taxon>
        <taxon>Actinoplanes</taxon>
    </lineage>
</organism>
<dbReference type="RefSeq" id="WP_184988085.1">
    <property type="nucleotide sequence ID" value="NZ_BOMK01000087.1"/>
</dbReference>
<feature type="region of interest" description="Disordered" evidence="1">
    <location>
        <begin position="217"/>
        <end position="244"/>
    </location>
</feature>
<name>A0A7W7HRK5_9ACTN</name>
<protein>
    <submittedName>
        <fullName evidence="3">Acetyl-CoA carboxylase carboxyltransferase component</fullName>
    </submittedName>
</protein>
<dbReference type="Pfam" id="PF01039">
    <property type="entry name" value="Carboxyl_trans"/>
    <property type="match status" value="1"/>
</dbReference>
<reference evidence="3 4" key="1">
    <citation type="submission" date="2020-08" db="EMBL/GenBank/DDBJ databases">
        <title>Sequencing the genomes of 1000 actinobacteria strains.</title>
        <authorList>
            <person name="Klenk H.-P."/>
        </authorList>
    </citation>
    <scope>NUCLEOTIDE SEQUENCE [LARGE SCALE GENOMIC DNA]</scope>
    <source>
        <strain evidence="3 4">DSM 43149</strain>
    </source>
</reference>
<feature type="domain" description="CoA carboxyltransferase N-terminal" evidence="2">
    <location>
        <begin position="22"/>
        <end position="271"/>
    </location>
</feature>
<dbReference type="Gene3D" id="3.90.226.10">
    <property type="entry name" value="2-enoyl-CoA Hydratase, Chain A, domain 1"/>
    <property type="match status" value="2"/>
</dbReference>
<keyword evidence="4" id="KW-1185">Reference proteome</keyword>
<evidence type="ECO:0000259" key="2">
    <source>
        <dbReference type="PROSITE" id="PS50980"/>
    </source>
</evidence>
<evidence type="ECO:0000313" key="3">
    <source>
        <dbReference type="EMBL" id="MBB4759449.1"/>
    </source>
</evidence>
<dbReference type="AlphaFoldDB" id="A0A7W7HRK5"/>
<dbReference type="EMBL" id="JACHNH010000001">
    <property type="protein sequence ID" value="MBB4759449.1"/>
    <property type="molecule type" value="Genomic_DNA"/>
</dbReference>
<dbReference type="PANTHER" id="PTHR22855:SF46">
    <property type="entry name" value="METHYLCROTONOYL-COA CARBOXYLASE"/>
    <property type="match status" value="1"/>
</dbReference>
<proteinExistence type="predicted"/>
<evidence type="ECO:0000256" key="1">
    <source>
        <dbReference type="SAM" id="MobiDB-lite"/>
    </source>
</evidence>
<dbReference type="InterPro" id="IPR029045">
    <property type="entry name" value="ClpP/crotonase-like_dom_sf"/>
</dbReference>
<accession>A0A7W7HRK5</accession>
<gene>
    <name evidence="3" type="ORF">BJ971_000005</name>
</gene>
<dbReference type="InterPro" id="IPR045190">
    <property type="entry name" value="MCCB/AccD1-like"/>
</dbReference>
<dbReference type="Proteomes" id="UP000578112">
    <property type="component" value="Unassembled WGS sequence"/>
</dbReference>
<evidence type="ECO:0000313" key="4">
    <source>
        <dbReference type="Proteomes" id="UP000578112"/>
    </source>
</evidence>
<sequence length="483" mass="50978">MTVLATAIDPRTPAYLESRSAMLERLVELEAALEAARAGGGEKWVTRHHARGKLLPRERVEMLLDQDSPFLELSPVAAWGSEFPVGASVVTGIGVVEGVECVVIANDPTVDGGAVNPYTVEKIRRAARIASVNRLPLVNLVESTGAAAPAGPPPGGAIARDLSQLTADRVPTVCVVFGATTGDAAYLPALSDYTIMVRGHAKMLTIHPQPVRVAGANGRPAPEVRSTPTVPAGVTGPADQLAEDERDGLRLARQCVRRFNWRKRGPAPRHCMPNPPKYDAEDLLTMAGADPATVFEPREVLARILDGSDFDEFKPTQGTALVTGWGELHGYPIGVLANLGGAFSPAETQKAVHFIQLANATATSLLFVQYTGAQAAEAHEAADVRHGAPLVHAVAKSTVPHLTLMIGGTPAEEAGGIYGRAYEPRFLFSWPVERPVEGSGPGGKLPDDGVIDPRDTRTVLGLCLSAVHSAAVEGAEHVGVFRP</sequence>
<keyword evidence="3" id="KW-0808">Transferase</keyword>
<dbReference type="GO" id="GO:0016740">
    <property type="term" value="F:transferase activity"/>
    <property type="evidence" value="ECO:0007669"/>
    <property type="project" value="UniProtKB-KW"/>
</dbReference>
<dbReference type="PROSITE" id="PS50980">
    <property type="entry name" value="COA_CT_NTER"/>
    <property type="match status" value="1"/>
</dbReference>